<dbReference type="SUPFAM" id="SSF49764">
    <property type="entry name" value="HSP20-like chaperones"/>
    <property type="match status" value="1"/>
</dbReference>
<dbReference type="PROSITE" id="PS01031">
    <property type="entry name" value="SHSP"/>
    <property type="match status" value="1"/>
</dbReference>
<dbReference type="Pfam" id="PF00011">
    <property type="entry name" value="HSP20"/>
    <property type="match status" value="1"/>
</dbReference>
<evidence type="ECO:0000256" key="1">
    <source>
        <dbReference type="PROSITE-ProRule" id="PRU00285"/>
    </source>
</evidence>
<evidence type="ECO:0000313" key="4">
    <source>
        <dbReference type="EMBL" id="CUS37552.1"/>
    </source>
</evidence>
<dbReference type="CDD" id="cd06464">
    <property type="entry name" value="ACD_sHsps-like"/>
    <property type="match status" value="1"/>
</dbReference>
<dbReference type="InterPro" id="IPR031107">
    <property type="entry name" value="Small_HSP"/>
</dbReference>
<protein>
    <submittedName>
        <fullName evidence="4">Heat shock protein, Hsp20 family</fullName>
    </submittedName>
</protein>
<dbReference type="AlphaFoldDB" id="A0A0S4LLT5"/>
<proteinExistence type="inferred from homology"/>
<accession>A0A0S4LLT5</accession>
<sequence>MTLVRWDPFRELEEVSDRLNRMFARPAAPRTSGKETMIVADWTPSVDISETEGEYQIKAEIPDVKKEDVKVTLEDGVLTIQGERKHEKEEKAKKYHRIERSYGSFVRTFSLPDVIDEEKVKAEFKDGVLNLYLPKSEKAKPKAIDVKVV</sequence>
<dbReference type="OrthoDB" id="9811615at2"/>
<keyword evidence="4" id="KW-0346">Stress response</keyword>
<keyword evidence="5" id="KW-1185">Reference proteome</keyword>
<reference evidence="4 5" key="1">
    <citation type="submission" date="2015-10" db="EMBL/GenBank/DDBJ databases">
        <authorList>
            <person name="Gilbert D.G."/>
        </authorList>
    </citation>
    <scope>NUCLEOTIDE SEQUENCE [LARGE SCALE GENOMIC DNA]</scope>
    <source>
        <strain evidence="4">COMA1</strain>
    </source>
</reference>
<evidence type="ECO:0000259" key="3">
    <source>
        <dbReference type="PROSITE" id="PS01031"/>
    </source>
</evidence>
<comment type="similarity">
    <text evidence="1 2">Belongs to the small heat shock protein (HSP20) family.</text>
</comment>
<organism evidence="4 5">
    <name type="scientific">Candidatus Nitrospira nitrosa</name>
    <dbReference type="NCBI Taxonomy" id="1742972"/>
    <lineage>
        <taxon>Bacteria</taxon>
        <taxon>Pseudomonadati</taxon>
        <taxon>Nitrospirota</taxon>
        <taxon>Nitrospiria</taxon>
        <taxon>Nitrospirales</taxon>
        <taxon>Nitrospiraceae</taxon>
        <taxon>Nitrospira</taxon>
    </lineage>
</organism>
<dbReference type="InterPro" id="IPR008978">
    <property type="entry name" value="HSP20-like_chaperone"/>
</dbReference>
<dbReference type="RefSeq" id="WP_090750016.1">
    <property type="nucleotide sequence ID" value="NZ_CZQA01000010.1"/>
</dbReference>
<evidence type="ECO:0000256" key="2">
    <source>
        <dbReference type="RuleBase" id="RU003616"/>
    </source>
</evidence>
<dbReference type="EMBL" id="CZQA01000010">
    <property type="protein sequence ID" value="CUS37552.1"/>
    <property type="molecule type" value="Genomic_DNA"/>
</dbReference>
<name>A0A0S4LLT5_9BACT</name>
<dbReference type="PANTHER" id="PTHR11527">
    <property type="entry name" value="HEAT-SHOCK PROTEIN 20 FAMILY MEMBER"/>
    <property type="match status" value="1"/>
</dbReference>
<dbReference type="STRING" id="1742972.COMA1_40111"/>
<dbReference type="Gene3D" id="2.60.40.790">
    <property type="match status" value="1"/>
</dbReference>
<feature type="domain" description="SHSP" evidence="3">
    <location>
        <begin position="37"/>
        <end position="149"/>
    </location>
</feature>
<evidence type="ECO:0000313" key="5">
    <source>
        <dbReference type="Proteomes" id="UP000199032"/>
    </source>
</evidence>
<gene>
    <name evidence="4" type="ORF">COMA1_40111</name>
</gene>
<dbReference type="Proteomes" id="UP000199032">
    <property type="component" value="Unassembled WGS sequence"/>
</dbReference>
<dbReference type="InterPro" id="IPR002068">
    <property type="entry name" value="A-crystallin/Hsp20_dom"/>
</dbReference>